<comment type="subcellular location">
    <subcellularLocation>
        <location evidence="1">Cytoplasm</location>
    </subcellularLocation>
</comment>
<evidence type="ECO:0000313" key="14">
    <source>
        <dbReference type="Proteomes" id="UP000823982"/>
    </source>
</evidence>
<evidence type="ECO:0000256" key="9">
    <source>
        <dbReference type="PROSITE-ProRule" id="PRU01248"/>
    </source>
</evidence>
<evidence type="ECO:0000256" key="6">
    <source>
        <dbReference type="ARBA" id="ARBA00023125"/>
    </source>
</evidence>
<feature type="compositionally biased region" description="Basic and acidic residues" evidence="10">
    <location>
        <begin position="336"/>
        <end position="346"/>
    </location>
</feature>
<dbReference type="PROSITE" id="PS51898">
    <property type="entry name" value="TYR_RECOMBINASE"/>
    <property type="match status" value="1"/>
</dbReference>
<dbReference type="PANTHER" id="PTHR30349">
    <property type="entry name" value="PHAGE INTEGRASE-RELATED"/>
    <property type="match status" value="1"/>
</dbReference>
<dbReference type="InterPro" id="IPR010998">
    <property type="entry name" value="Integrase_recombinase_N"/>
</dbReference>
<feature type="domain" description="Core-binding (CB)" evidence="12">
    <location>
        <begin position="7"/>
        <end position="112"/>
    </location>
</feature>
<dbReference type="SUPFAM" id="SSF56349">
    <property type="entry name" value="DNA breaking-rejoining enzymes"/>
    <property type="match status" value="1"/>
</dbReference>
<keyword evidence="3" id="KW-0132">Cell division</keyword>
<dbReference type="Gene3D" id="1.10.150.130">
    <property type="match status" value="1"/>
</dbReference>
<dbReference type="Gene3D" id="1.10.443.10">
    <property type="entry name" value="Intergrase catalytic core"/>
    <property type="match status" value="1"/>
</dbReference>
<evidence type="ECO:0000256" key="3">
    <source>
        <dbReference type="ARBA" id="ARBA00022618"/>
    </source>
</evidence>
<dbReference type="InterPro" id="IPR011010">
    <property type="entry name" value="DNA_brk_join_enz"/>
</dbReference>
<evidence type="ECO:0000256" key="7">
    <source>
        <dbReference type="ARBA" id="ARBA00023172"/>
    </source>
</evidence>
<evidence type="ECO:0000256" key="2">
    <source>
        <dbReference type="ARBA" id="ARBA00022490"/>
    </source>
</evidence>
<proteinExistence type="predicted"/>
<dbReference type="PANTHER" id="PTHR30349:SF77">
    <property type="entry name" value="TYROSINE RECOMBINASE XERC"/>
    <property type="match status" value="1"/>
</dbReference>
<evidence type="ECO:0000259" key="12">
    <source>
        <dbReference type="PROSITE" id="PS51900"/>
    </source>
</evidence>
<dbReference type="AlphaFoldDB" id="A0A9D1JID0"/>
<evidence type="ECO:0000256" key="4">
    <source>
        <dbReference type="ARBA" id="ARBA00022829"/>
    </source>
</evidence>
<reference evidence="13" key="2">
    <citation type="journal article" date="2021" name="PeerJ">
        <title>Extensive microbial diversity within the chicken gut microbiome revealed by metagenomics and culture.</title>
        <authorList>
            <person name="Gilroy R."/>
            <person name="Ravi A."/>
            <person name="Getino M."/>
            <person name="Pursley I."/>
            <person name="Horton D.L."/>
            <person name="Alikhan N.F."/>
            <person name="Baker D."/>
            <person name="Gharbi K."/>
            <person name="Hall N."/>
            <person name="Watson M."/>
            <person name="Adriaenssens E.M."/>
            <person name="Foster-Nyarko E."/>
            <person name="Jarju S."/>
            <person name="Secka A."/>
            <person name="Antonio M."/>
            <person name="Oren A."/>
            <person name="Chaudhuri R.R."/>
            <person name="La Ragione R."/>
            <person name="Hildebrand F."/>
            <person name="Pallen M.J."/>
        </authorList>
    </citation>
    <scope>NUCLEOTIDE SEQUENCE</scope>
    <source>
        <strain evidence="13">CHK157-1446</strain>
    </source>
</reference>
<dbReference type="GO" id="GO:0003677">
    <property type="term" value="F:DNA binding"/>
    <property type="evidence" value="ECO:0007669"/>
    <property type="project" value="UniProtKB-UniRule"/>
</dbReference>
<keyword evidence="5" id="KW-0229">DNA integration</keyword>
<evidence type="ECO:0000256" key="5">
    <source>
        <dbReference type="ARBA" id="ARBA00022908"/>
    </source>
</evidence>
<dbReference type="InterPro" id="IPR002104">
    <property type="entry name" value="Integrase_catalytic"/>
</dbReference>
<keyword evidence="7" id="KW-0233">DNA recombination</keyword>
<evidence type="ECO:0000259" key="11">
    <source>
        <dbReference type="PROSITE" id="PS51898"/>
    </source>
</evidence>
<dbReference type="GO" id="GO:0007059">
    <property type="term" value="P:chromosome segregation"/>
    <property type="evidence" value="ECO:0007669"/>
    <property type="project" value="UniProtKB-KW"/>
</dbReference>
<dbReference type="GO" id="GO:0006310">
    <property type="term" value="P:DNA recombination"/>
    <property type="evidence" value="ECO:0007669"/>
    <property type="project" value="UniProtKB-KW"/>
</dbReference>
<dbReference type="InterPro" id="IPR044068">
    <property type="entry name" value="CB"/>
</dbReference>
<feature type="region of interest" description="Disordered" evidence="10">
    <location>
        <begin position="315"/>
        <end position="346"/>
    </location>
</feature>
<dbReference type="GO" id="GO:0015074">
    <property type="term" value="P:DNA integration"/>
    <property type="evidence" value="ECO:0007669"/>
    <property type="project" value="UniProtKB-KW"/>
</dbReference>
<comment type="caution">
    <text evidence="13">The sequence shown here is derived from an EMBL/GenBank/DDBJ whole genome shotgun (WGS) entry which is preliminary data.</text>
</comment>
<sequence>MREEYENDCPSYLKDYINYIRTVKNHSERTQEAYYIDLRLFLRYLKVVHHDVPKETDFSSIKIADVPFSYVKDFTNTDAYMYLNFLNTERNNSVKTRARKITSLRRFYGYLHDRAKTIDENPVEHVDLPKIPKALPKYLQLDQSEQLLESISGKNQIRDYCILTLFLNCGMRLSELAGLNIADYSKKSRSLRLFGKGRKERIVYLNDACISALDDYLKVRPKSEIETKAIFLSTHANHLTRLTTRRIQKIVEDQLKIAGLGNLGISVHKLRHTAATLMYEYGNVDILVLKEILGHENLGTTEIYTHLSSIDKKEAAERSPLAKMKNANSNSGEPAADAKSDDTPDK</sequence>
<organism evidence="13 14">
    <name type="scientific">Candidatus Faeciplasma gallinarum</name>
    <dbReference type="NCBI Taxonomy" id="2840799"/>
    <lineage>
        <taxon>Bacteria</taxon>
        <taxon>Bacillati</taxon>
        <taxon>Bacillota</taxon>
        <taxon>Clostridia</taxon>
        <taxon>Eubacteriales</taxon>
        <taxon>Oscillospiraceae</taxon>
        <taxon>Oscillospiraceae incertae sedis</taxon>
        <taxon>Candidatus Faeciplasma</taxon>
    </lineage>
</organism>
<gene>
    <name evidence="13" type="ORF">IAD01_05420</name>
</gene>
<feature type="domain" description="Tyr recombinase" evidence="11">
    <location>
        <begin position="134"/>
        <end position="317"/>
    </location>
</feature>
<dbReference type="EMBL" id="DVIR01000049">
    <property type="protein sequence ID" value="HIS24824.1"/>
    <property type="molecule type" value="Genomic_DNA"/>
</dbReference>
<evidence type="ECO:0000313" key="13">
    <source>
        <dbReference type="EMBL" id="HIS24824.1"/>
    </source>
</evidence>
<accession>A0A9D1JID0</accession>
<evidence type="ECO:0000256" key="1">
    <source>
        <dbReference type="ARBA" id="ARBA00004496"/>
    </source>
</evidence>
<dbReference type="InterPro" id="IPR013762">
    <property type="entry name" value="Integrase-like_cat_sf"/>
</dbReference>
<reference evidence="13" key="1">
    <citation type="submission" date="2020-10" db="EMBL/GenBank/DDBJ databases">
        <authorList>
            <person name="Gilroy R."/>
        </authorList>
    </citation>
    <scope>NUCLEOTIDE SEQUENCE</scope>
    <source>
        <strain evidence="13">CHK157-1446</strain>
    </source>
</reference>
<keyword evidence="4" id="KW-0159">Chromosome partition</keyword>
<keyword evidence="8" id="KW-0131">Cell cycle</keyword>
<dbReference type="PROSITE" id="PS51900">
    <property type="entry name" value="CB"/>
    <property type="match status" value="1"/>
</dbReference>
<dbReference type="Proteomes" id="UP000823982">
    <property type="component" value="Unassembled WGS sequence"/>
</dbReference>
<dbReference type="GO" id="GO:0005737">
    <property type="term" value="C:cytoplasm"/>
    <property type="evidence" value="ECO:0007669"/>
    <property type="project" value="UniProtKB-SubCell"/>
</dbReference>
<name>A0A9D1JID0_9FIRM</name>
<dbReference type="InterPro" id="IPR050090">
    <property type="entry name" value="Tyrosine_recombinase_XerCD"/>
</dbReference>
<keyword evidence="2" id="KW-0963">Cytoplasm</keyword>
<evidence type="ECO:0000256" key="8">
    <source>
        <dbReference type="ARBA" id="ARBA00023306"/>
    </source>
</evidence>
<dbReference type="Pfam" id="PF00589">
    <property type="entry name" value="Phage_integrase"/>
    <property type="match status" value="1"/>
</dbReference>
<keyword evidence="6 9" id="KW-0238">DNA-binding</keyword>
<evidence type="ECO:0000256" key="10">
    <source>
        <dbReference type="SAM" id="MobiDB-lite"/>
    </source>
</evidence>
<protein>
    <submittedName>
        <fullName evidence="13">Tyrosine recombinase XerC</fullName>
    </submittedName>
</protein>
<dbReference type="GO" id="GO:0051301">
    <property type="term" value="P:cell division"/>
    <property type="evidence" value="ECO:0007669"/>
    <property type="project" value="UniProtKB-KW"/>
</dbReference>